<dbReference type="Proteomes" id="UP001159363">
    <property type="component" value="Chromosome X"/>
</dbReference>
<protein>
    <submittedName>
        <fullName evidence="1">Uncharacterized protein</fullName>
    </submittedName>
</protein>
<gene>
    <name evidence="1" type="ORF">PR048_012703</name>
</gene>
<reference evidence="1 2" key="1">
    <citation type="submission" date="2023-02" db="EMBL/GenBank/DDBJ databases">
        <title>LHISI_Scaffold_Assembly.</title>
        <authorList>
            <person name="Stuart O.P."/>
            <person name="Cleave R."/>
            <person name="Magrath M.J.L."/>
            <person name="Mikheyev A.S."/>
        </authorList>
    </citation>
    <scope>NUCLEOTIDE SEQUENCE [LARGE SCALE GENOMIC DNA]</scope>
    <source>
        <strain evidence="1">Daus_M_001</strain>
        <tissue evidence="1">Leg muscle</tissue>
    </source>
</reference>
<dbReference type="EMBL" id="JARBHB010000004">
    <property type="protein sequence ID" value="KAJ8886492.1"/>
    <property type="molecule type" value="Genomic_DNA"/>
</dbReference>
<organism evidence="1 2">
    <name type="scientific">Dryococelus australis</name>
    <dbReference type="NCBI Taxonomy" id="614101"/>
    <lineage>
        <taxon>Eukaryota</taxon>
        <taxon>Metazoa</taxon>
        <taxon>Ecdysozoa</taxon>
        <taxon>Arthropoda</taxon>
        <taxon>Hexapoda</taxon>
        <taxon>Insecta</taxon>
        <taxon>Pterygota</taxon>
        <taxon>Neoptera</taxon>
        <taxon>Polyneoptera</taxon>
        <taxon>Phasmatodea</taxon>
        <taxon>Verophasmatodea</taxon>
        <taxon>Anareolatae</taxon>
        <taxon>Phasmatidae</taxon>
        <taxon>Eurycanthinae</taxon>
        <taxon>Dryococelus</taxon>
    </lineage>
</organism>
<keyword evidence="2" id="KW-1185">Reference proteome</keyword>
<sequence length="127" mass="14452">MLKSVLLSEQFQSYLSAFLCDNNGMINANLLRLIFLQEKLLHFIIIRKFCILWGARVPHVFRLLNSFWLGSSVIHYLICGDCHLTAVMHQTQGRCSKYSKNLMKIILQLGGSCSDVTMRPECGLSTV</sequence>
<comment type="caution">
    <text evidence="1">The sequence shown here is derived from an EMBL/GenBank/DDBJ whole genome shotgun (WGS) entry which is preliminary data.</text>
</comment>
<proteinExistence type="predicted"/>
<evidence type="ECO:0000313" key="2">
    <source>
        <dbReference type="Proteomes" id="UP001159363"/>
    </source>
</evidence>
<name>A0ABQ9HQI4_9NEOP</name>
<accession>A0ABQ9HQI4</accession>
<evidence type="ECO:0000313" key="1">
    <source>
        <dbReference type="EMBL" id="KAJ8886492.1"/>
    </source>
</evidence>